<dbReference type="Proteomes" id="UP000065641">
    <property type="component" value="Chromosome"/>
</dbReference>
<keyword evidence="3" id="KW-1185">Reference proteome</keyword>
<evidence type="ECO:0000259" key="1">
    <source>
        <dbReference type="Pfam" id="PF01764"/>
    </source>
</evidence>
<dbReference type="PANTHER" id="PTHR45856:SF11">
    <property type="entry name" value="FUNGAL LIPASE-LIKE DOMAIN-CONTAINING PROTEIN"/>
    <property type="match status" value="1"/>
</dbReference>
<feature type="domain" description="Fungal lipase-type" evidence="1">
    <location>
        <begin position="53"/>
        <end position="176"/>
    </location>
</feature>
<dbReference type="AlphaFoldDB" id="A0A0S2KE34"/>
<dbReference type="PANTHER" id="PTHR45856">
    <property type="entry name" value="ALPHA/BETA-HYDROLASES SUPERFAMILY PROTEIN"/>
    <property type="match status" value="1"/>
</dbReference>
<dbReference type="GO" id="GO:0006629">
    <property type="term" value="P:lipid metabolic process"/>
    <property type="evidence" value="ECO:0007669"/>
    <property type="project" value="InterPro"/>
</dbReference>
<sequence>MTAIDDLIMLAELCRDVYMHTSTTESLGIVAMHDFASGSDYGCVYVGADSLFITIAGSDDALDWLSNFRALARDDWYGIRAHRGFVQGARSIELAALKIIDKYPGYDLVFTGHSRGGAIALLLAIAAEHHHKHKVSRCVTFSQPRLSSGRQIRLAYRYGQYIRVVNGSDAVARWPKVGYGHAGTELYITNRDDGYLIDPSGWQRLVDRAMTLFQRAKDHTISDVIRELHKCKNWLLSQRC</sequence>
<dbReference type="SUPFAM" id="SSF53474">
    <property type="entry name" value="alpha/beta-Hydrolases"/>
    <property type="match status" value="1"/>
</dbReference>
<evidence type="ECO:0000313" key="3">
    <source>
        <dbReference type="Proteomes" id="UP000065641"/>
    </source>
</evidence>
<dbReference type="STRING" id="1249552.PS2015_1939"/>
<dbReference type="InterPro" id="IPR002921">
    <property type="entry name" value="Fungal_lipase-type"/>
</dbReference>
<dbReference type="EMBL" id="CP013189">
    <property type="protein sequence ID" value="ALO46583.1"/>
    <property type="molecule type" value="Genomic_DNA"/>
</dbReference>
<dbReference type="OrthoDB" id="5522031at2"/>
<dbReference type="KEGG" id="pspi:PS2015_1939"/>
<evidence type="ECO:0000313" key="2">
    <source>
        <dbReference type="EMBL" id="ALO46583.1"/>
    </source>
</evidence>
<dbReference type="Gene3D" id="3.40.50.1820">
    <property type="entry name" value="alpha/beta hydrolase"/>
    <property type="match status" value="1"/>
</dbReference>
<reference evidence="2 3" key="1">
    <citation type="submission" date="2015-11" db="EMBL/GenBank/DDBJ databases">
        <authorList>
            <person name="Zhang Y."/>
            <person name="Guo Z."/>
        </authorList>
    </citation>
    <scope>NUCLEOTIDE SEQUENCE [LARGE SCALE GENOMIC DNA]</scope>
    <source>
        <strain evidence="2 3">KCTC 32221</strain>
    </source>
</reference>
<gene>
    <name evidence="2" type="ORF">PS2015_1939</name>
</gene>
<dbReference type="InterPro" id="IPR051218">
    <property type="entry name" value="Sec_MonoDiacylglyc_Lipase"/>
</dbReference>
<proteinExistence type="predicted"/>
<name>A0A0S2KE34_9GAMM</name>
<dbReference type="Pfam" id="PF01764">
    <property type="entry name" value="Lipase_3"/>
    <property type="match status" value="1"/>
</dbReference>
<dbReference type="InterPro" id="IPR029058">
    <property type="entry name" value="AB_hydrolase_fold"/>
</dbReference>
<dbReference type="RefSeq" id="WP_058022057.1">
    <property type="nucleotide sequence ID" value="NZ_CP013189.1"/>
</dbReference>
<protein>
    <recommendedName>
        <fullName evidence="1">Fungal lipase-type domain-containing protein</fullName>
    </recommendedName>
</protein>
<accession>A0A0S2KE34</accession>
<organism evidence="2 3">
    <name type="scientific">Pseudohongiella spirulinae</name>
    <dbReference type="NCBI Taxonomy" id="1249552"/>
    <lineage>
        <taxon>Bacteria</taxon>
        <taxon>Pseudomonadati</taxon>
        <taxon>Pseudomonadota</taxon>
        <taxon>Gammaproteobacteria</taxon>
        <taxon>Pseudomonadales</taxon>
        <taxon>Pseudohongiellaceae</taxon>
        <taxon>Pseudohongiella</taxon>
    </lineage>
</organism>